<accession>A0ABR4VTR4</accession>
<protein>
    <recommendedName>
        <fullName evidence="3">DUF559 domain-containing protein</fullName>
    </recommendedName>
</protein>
<evidence type="ECO:0000313" key="2">
    <source>
        <dbReference type="Proteomes" id="UP000029447"/>
    </source>
</evidence>
<evidence type="ECO:0008006" key="3">
    <source>
        <dbReference type="Google" id="ProtNLM"/>
    </source>
</evidence>
<organism evidence="1 2">
    <name type="scientific">Pectobacterium odoriferum</name>
    <dbReference type="NCBI Taxonomy" id="78398"/>
    <lineage>
        <taxon>Bacteria</taxon>
        <taxon>Pseudomonadati</taxon>
        <taxon>Pseudomonadota</taxon>
        <taxon>Gammaproteobacteria</taxon>
        <taxon>Enterobacterales</taxon>
        <taxon>Pectobacteriaceae</taxon>
        <taxon>Pectobacterium</taxon>
    </lineage>
</organism>
<comment type="caution">
    <text evidence="1">The sequence shown here is derived from an EMBL/GenBank/DDBJ whole genome shotgun (WGS) entry which is preliminary data.</text>
</comment>
<reference evidence="1 2" key="1">
    <citation type="submission" date="2014-08" db="EMBL/GenBank/DDBJ databases">
        <title>Genome sequences of NCPPB Pectobacterium isolates.</title>
        <authorList>
            <person name="Glover R.H."/>
            <person name="Sapp M."/>
            <person name="Elphinstone J."/>
        </authorList>
    </citation>
    <scope>NUCLEOTIDE SEQUENCE [LARGE SCALE GENOMIC DNA]</scope>
    <source>
        <strain evidence="1 2">NCPPB3841</strain>
    </source>
</reference>
<keyword evidence="2" id="KW-1185">Reference proteome</keyword>
<evidence type="ECO:0000313" key="1">
    <source>
        <dbReference type="EMBL" id="KGA42783.1"/>
    </source>
</evidence>
<dbReference type="Proteomes" id="UP000029447">
    <property type="component" value="Unassembled WGS sequence"/>
</dbReference>
<gene>
    <name evidence="1" type="ORF">KU75_02685</name>
</gene>
<dbReference type="EMBL" id="JQOF01000002">
    <property type="protein sequence ID" value="KGA42783.1"/>
    <property type="molecule type" value="Genomic_DNA"/>
</dbReference>
<name>A0ABR4VTR4_9GAMM</name>
<dbReference type="RefSeq" id="WP_044203172.1">
    <property type="nucleotide sequence ID" value="NZ_JQOF01000002.1"/>
</dbReference>
<sequence>MLHQTKASYDQVELVAIEYGINLFPIHIELPDITRESIFYLSLNRQIGHKSALLMMSLLNDTKSHASREGVEAIAGIVSRLSRAPVFDIINLSTKPLNFTMRTLPRYSIFSEDLAFLDSTSTYFLITPESIELHTNLPQGGRGKYIPDLRIDFFVIKNYAHLKLATSFFEYDGDRHFREKTVRDDKYRDSSLASLGASIFRMQNIEREGISKEKYAEKFNSLSEDHANNIIENFRKRLYEHLSPTYLIYDEKGVPSQINFKLDLGFLNTEHPK</sequence>
<proteinExistence type="predicted"/>